<evidence type="ECO:0000313" key="2">
    <source>
        <dbReference type="EMBL" id="OGM32976.1"/>
    </source>
</evidence>
<sequence>MKILFLSPYFYPHIGGVEKHAYILASSLMKKGHSVVIITKKHNNKLKSYEEVDALKIYRFNQPKVKYLGLIYTWFWLLLHFNLIYKSDIIHCHDIFVWYLPFRLLLPNKPVFTTFHGWEGIYPIPLKNIIYKKIAAKLSKGTLAIGKYVEKYYKIKVNKISYGAVSTPKVPGSKVRNEIVYVGRLDSDTGLLIFLTVLDLLKKIKDISFSVNFCGDGELKTQCAKYGRVHGFVDPAPYLSKARFCFASGYLSILEAMANKCIILTGYDNDLKKDYYLDTPFSKWINSSNNPEILAKKIIRFYFNTKLTQNAIESGYNWIKGQTWETLLNDYLSLWKKTTAS</sequence>
<dbReference type="SUPFAM" id="SSF53756">
    <property type="entry name" value="UDP-Glycosyltransferase/glycogen phosphorylase"/>
    <property type="match status" value="1"/>
</dbReference>
<dbReference type="Gene3D" id="3.40.50.2000">
    <property type="entry name" value="Glycogen Phosphorylase B"/>
    <property type="match status" value="2"/>
</dbReference>
<feature type="domain" description="Glycosyltransferase subfamily 4-like N-terminal" evidence="1">
    <location>
        <begin position="14"/>
        <end position="147"/>
    </location>
</feature>
<gene>
    <name evidence="2" type="ORF">A3D01_05630</name>
</gene>
<dbReference type="CDD" id="cd03801">
    <property type="entry name" value="GT4_PimA-like"/>
    <property type="match status" value="1"/>
</dbReference>
<dbReference type="AlphaFoldDB" id="A0A1F7Z033"/>
<comment type="caution">
    <text evidence="2">The sequence shown here is derived from an EMBL/GenBank/DDBJ whole genome shotgun (WGS) entry which is preliminary data.</text>
</comment>
<name>A0A1F7Z033_9BACT</name>
<dbReference type="STRING" id="1802505.A3D01_05630"/>
<accession>A0A1F7Z033</accession>
<dbReference type="EMBL" id="MGGR01000026">
    <property type="protein sequence ID" value="OGM32976.1"/>
    <property type="molecule type" value="Genomic_DNA"/>
</dbReference>
<reference evidence="2 3" key="1">
    <citation type="journal article" date="2016" name="Nat. Commun.">
        <title>Thousands of microbial genomes shed light on interconnected biogeochemical processes in an aquifer system.</title>
        <authorList>
            <person name="Anantharaman K."/>
            <person name="Brown C.T."/>
            <person name="Hug L.A."/>
            <person name="Sharon I."/>
            <person name="Castelle C.J."/>
            <person name="Probst A.J."/>
            <person name="Thomas B.C."/>
            <person name="Singh A."/>
            <person name="Wilkins M.J."/>
            <person name="Karaoz U."/>
            <person name="Brodie E.L."/>
            <person name="Williams K.H."/>
            <person name="Hubbard S.S."/>
            <person name="Banfield J.F."/>
        </authorList>
    </citation>
    <scope>NUCLEOTIDE SEQUENCE [LARGE SCALE GENOMIC DNA]</scope>
</reference>
<evidence type="ECO:0000259" key="1">
    <source>
        <dbReference type="Pfam" id="PF13439"/>
    </source>
</evidence>
<protein>
    <recommendedName>
        <fullName evidence="1">Glycosyltransferase subfamily 4-like N-terminal domain-containing protein</fullName>
    </recommendedName>
</protein>
<dbReference type="InterPro" id="IPR028098">
    <property type="entry name" value="Glyco_trans_4-like_N"/>
</dbReference>
<dbReference type="PANTHER" id="PTHR45871">
    <property type="entry name" value="N-ACETYLGLUCOSAMINYL-PHOSPHATIDYLINOSITOL BIOSYNTHETIC PROTEIN"/>
    <property type="match status" value="1"/>
</dbReference>
<dbReference type="PANTHER" id="PTHR45871:SF1">
    <property type="entry name" value="PHOSPHATIDYLINOSITOL N-ACETYLGLUCOSAMINYLTRANSFERASE SUBUNIT A"/>
    <property type="match status" value="1"/>
</dbReference>
<dbReference type="Pfam" id="PF13439">
    <property type="entry name" value="Glyco_transf_4"/>
    <property type="match status" value="1"/>
</dbReference>
<dbReference type="Proteomes" id="UP000177169">
    <property type="component" value="Unassembled WGS sequence"/>
</dbReference>
<proteinExistence type="predicted"/>
<dbReference type="Pfam" id="PF13692">
    <property type="entry name" value="Glyco_trans_1_4"/>
    <property type="match status" value="1"/>
</dbReference>
<organism evidence="2 3">
    <name type="scientific">Candidatus Woesebacteria bacterium RIFCSPHIGHO2_02_FULL_39_13</name>
    <dbReference type="NCBI Taxonomy" id="1802505"/>
    <lineage>
        <taxon>Bacteria</taxon>
        <taxon>Candidatus Woeseibacteriota</taxon>
    </lineage>
</organism>
<evidence type="ECO:0000313" key="3">
    <source>
        <dbReference type="Proteomes" id="UP000177169"/>
    </source>
</evidence>